<proteinExistence type="predicted"/>
<name>A0A481Z498_9VIRU</name>
<protein>
    <submittedName>
        <fullName evidence="1">Uncharacterized protein</fullName>
    </submittedName>
</protein>
<organism evidence="1">
    <name type="scientific">Pithovirus LCPAC101</name>
    <dbReference type="NCBI Taxonomy" id="2506586"/>
    <lineage>
        <taxon>Viruses</taxon>
        <taxon>Pithoviruses</taxon>
    </lineage>
</organism>
<sequence length="222" mass="25970">MSAESIYKTLPQDTIVDLLYAFSNEDVTRPAVIHFDPEGGYKKTRNIKKYIRDLYKFILYVYDLVENEEESIAVDMVHDSIYNGEYFEILFEQLLDIIEPLTDTNKKFKRLIESLDSLPDVLNFIIKYTDYVLKETDISTHLAHDLMFKVGLNLKESSDLLFLLDERNARRFFSVKNLPIFSLNQIVLEDNAFVLSHAVMEDSRSNYSLDNTENTVTTYIFK</sequence>
<accession>A0A481Z498</accession>
<gene>
    <name evidence="1" type="ORF">LCPAC101_01120</name>
</gene>
<reference evidence="1" key="1">
    <citation type="journal article" date="2019" name="MBio">
        <title>Virus Genomes from Deep Sea Sediments Expand the Ocean Megavirome and Support Independent Origins of Viral Gigantism.</title>
        <authorList>
            <person name="Backstrom D."/>
            <person name="Yutin N."/>
            <person name="Jorgensen S.L."/>
            <person name="Dharamshi J."/>
            <person name="Homa F."/>
            <person name="Zaremba-Niedwiedzka K."/>
            <person name="Spang A."/>
            <person name="Wolf Y.I."/>
            <person name="Koonin E.V."/>
            <person name="Ettema T.J."/>
        </authorList>
    </citation>
    <scope>NUCLEOTIDE SEQUENCE</scope>
</reference>
<dbReference type="EMBL" id="MK500442">
    <property type="protein sequence ID" value="QBK89829.1"/>
    <property type="molecule type" value="Genomic_DNA"/>
</dbReference>
<evidence type="ECO:0000313" key="1">
    <source>
        <dbReference type="EMBL" id="QBK89829.1"/>
    </source>
</evidence>